<dbReference type="EMBL" id="BAAAHB010000029">
    <property type="protein sequence ID" value="GAA0466291.1"/>
    <property type="molecule type" value="Genomic_DNA"/>
</dbReference>
<evidence type="ECO:0000256" key="1">
    <source>
        <dbReference type="SAM" id="MobiDB-lite"/>
    </source>
</evidence>
<feature type="compositionally biased region" description="Basic and acidic residues" evidence="1">
    <location>
        <begin position="168"/>
        <end position="191"/>
    </location>
</feature>
<protein>
    <submittedName>
        <fullName evidence="2">Uncharacterized protein</fullName>
    </submittedName>
</protein>
<evidence type="ECO:0000313" key="2">
    <source>
        <dbReference type="EMBL" id="GAA0466291.1"/>
    </source>
</evidence>
<keyword evidence="3" id="KW-1185">Reference proteome</keyword>
<feature type="region of interest" description="Disordered" evidence="1">
    <location>
        <begin position="128"/>
        <end position="191"/>
    </location>
</feature>
<name>A0ABP3JXF0_9ACTN</name>
<evidence type="ECO:0000313" key="3">
    <source>
        <dbReference type="Proteomes" id="UP001499895"/>
    </source>
</evidence>
<dbReference type="Proteomes" id="UP001499895">
    <property type="component" value="Unassembled WGS sequence"/>
</dbReference>
<dbReference type="RefSeq" id="WP_344090602.1">
    <property type="nucleotide sequence ID" value="NZ_BAAAHB010000029.1"/>
</dbReference>
<comment type="caution">
    <text evidence="2">The sequence shown here is derived from an EMBL/GenBank/DDBJ whole genome shotgun (WGS) entry which is preliminary data.</text>
</comment>
<sequence>MSGGIEGKDSLKTGKGALDGIAKGLNGAIEELKKIGSPGDAATGRGFSELALSGLETGHEGLTASFKAFCDRWEWGVRALVHDGSQFADRVGLAAGYYHEGEQYISNTFKVVTNAALGNPNLTEEEIEAQSWGKTLSDNPLQRDSDYSAGSFRQAAHNASETWQKTASDVKREGFGEATRDAAAEIAKKKR</sequence>
<reference evidence="3" key="1">
    <citation type="journal article" date="2019" name="Int. J. Syst. Evol. Microbiol.">
        <title>The Global Catalogue of Microorganisms (GCM) 10K type strain sequencing project: providing services to taxonomists for standard genome sequencing and annotation.</title>
        <authorList>
            <consortium name="The Broad Institute Genomics Platform"/>
            <consortium name="The Broad Institute Genome Sequencing Center for Infectious Disease"/>
            <person name="Wu L."/>
            <person name="Ma J."/>
        </authorList>
    </citation>
    <scope>NUCLEOTIDE SEQUENCE [LARGE SCALE GENOMIC DNA]</scope>
    <source>
        <strain evidence="3">JCM 10649</strain>
    </source>
</reference>
<proteinExistence type="predicted"/>
<organism evidence="2 3">
    <name type="scientific">Streptomyces stramineus</name>
    <dbReference type="NCBI Taxonomy" id="173861"/>
    <lineage>
        <taxon>Bacteria</taxon>
        <taxon>Bacillati</taxon>
        <taxon>Actinomycetota</taxon>
        <taxon>Actinomycetes</taxon>
        <taxon>Kitasatosporales</taxon>
        <taxon>Streptomycetaceae</taxon>
        <taxon>Streptomyces</taxon>
    </lineage>
</organism>
<gene>
    <name evidence="2" type="ORF">GCM10009544_30710</name>
</gene>
<accession>A0ABP3JXF0</accession>
<feature type="compositionally biased region" description="Polar residues" evidence="1">
    <location>
        <begin position="157"/>
        <end position="167"/>
    </location>
</feature>